<accession>A0A1G2RBI8</accession>
<sequence>MPKKGHKWAKKQRLKRSQQYRGKGNPFHGKKHTEEVRNKIGQLRKGVWNGFGFKKGHIPWNKDLKGIHLSPKSEFKKGMRLPHKSYRRGKNHPSWKGGVSGKYRQKYLEKLVGRIKPKKCEVCERKGKIYFDHDHKTKQFRGWICSNCNFILGHAQDDPKILMSLMRYLKKNGE</sequence>
<dbReference type="InterPro" id="IPR004211">
    <property type="entry name" value="Endonuclease_7"/>
</dbReference>
<protein>
    <recommendedName>
        <fullName evidence="2">Nuclease associated modular domain-containing protein</fullName>
    </recommendedName>
</protein>
<evidence type="ECO:0000313" key="4">
    <source>
        <dbReference type="Proteomes" id="UP000177078"/>
    </source>
</evidence>
<dbReference type="GO" id="GO:0003677">
    <property type="term" value="F:DNA binding"/>
    <property type="evidence" value="ECO:0007669"/>
    <property type="project" value="InterPro"/>
</dbReference>
<feature type="compositionally biased region" description="Basic residues" evidence="1">
    <location>
        <begin position="1"/>
        <end position="18"/>
    </location>
</feature>
<evidence type="ECO:0000313" key="3">
    <source>
        <dbReference type="EMBL" id="OHA70183.1"/>
    </source>
</evidence>
<reference evidence="3 4" key="1">
    <citation type="journal article" date="2016" name="Nat. Commun.">
        <title>Thousands of microbial genomes shed light on interconnected biogeochemical processes in an aquifer system.</title>
        <authorList>
            <person name="Anantharaman K."/>
            <person name="Brown C.T."/>
            <person name="Hug L.A."/>
            <person name="Sharon I."/>
            <person name="Castelle C.J."/>
            <person name="Probst A.J."/>
            <person name="Thomas B.C."/>
            <person name="Singh A."/>
            <person name="Wilkins M.J."/>
            <person name="Karaoz U."/>
            <person name="Brodie E.L."/>
            <person name="Williams K.H."/>
            <person name="Hubbard S.S."/>
            <person name="Banfield J.F."/>
        </authorList>
    </citation>
    <scope>NUCLEOTIDE SEQUENCE [LARGE SCALE GENOMIC DNA]</scope>
</reference>
<dbReference type="Gene3D" id="3.40.1800.10">
    <property type="entry name" value="His-Me finger endonucleases"/>
    <property type="match status" value="1"/>
</dbReference>
<dbReference type="Pfam" id="PF02945">
    <property type="entry name" value="Endonuclease_7"/>
    <property type="match status" value="1"/>
</dbReference>
<dbReference type="EMBL" id="MHUC01000035">
    <property type="protein sequence ID" value="OHA70183.1"/>
    <property type="molecule type" value="Genomic_DNA"/>
</dbReference>
<dbReference type="InterPro" id="IPR003611">
    <property type="entry name" value="NUMOD3"/>
</dbReference>
<feature type="region of interest" description="Disordered" evidence="1">
    <location>
        <begin position="1"/>
        <end position="32"/>
    </location>
</feature>
<evidence type="ECO:0000256" key="1">
    <source>
        <dbReference type="SAM" id="MobiDB-lite"/>
    </source>
</evidence>
<organism evidence="3 4">
    <name type="scientific">Candidatus Wildermuthbacteria bacterium RIFCSPHIGHO2_12_FULL_40_12</name>
    <dbReference type="NCBI Taxonomy" id="1802457"/>
    <lineage>
        <taxon>Bacteria</taxon>
        <taxon>Candidatus Wildermuthiibacteriota</taxon>
    </lineage>
</organism>
<name>A0A1G2RBI8_9BACT</name>
<comment type="caution">
    <text evidence="3">The sequence shown here is derived from an EMBL/GenBank/DDBJ whole genome shotgun (WGS) entry which is preliminary data.</text>
</comment>
<dbReference type="AlphaFoldDB" id="A0A1G2RBI8"/>
<dbReference type="Proteomes" id="UP000177078">
    <property type="component" value="Unassembled WGS sequence"/>
</dbReference>
<gene>
    <name evidence="3" type="ORF">A3F15_00385</name>
</gene>
<dbReference type="SUPFAM" id="SSF64496">
    <property type="entry name" value="DNA-binding domain of intron-encoded endonucleases"/>
    <property type="match status" value="1"/>
</dbReference>
<feature type="domain" description="Nuclease associated modular" evidence="2">
    <location>
        <begin position="11"/>
        <end position="40"/>
    </location>
</feature>
<proteinExistence type="predicted"/>
<dbReference type="InterPro" id="IPR044925">
    <property type="entry name" value="His-Me_finger_sf"/>
</dbReference>
<dbReference type="STRING" id="1802457.A3F15_00385"/>
<dbReference type="Pfam" id="PF07460">
    <property type="entry name" value="NUMOD3"/>
    <property type="match status" value="1"/>
</dbReference>
<dbReference type="InterPro" id="IPR038563">
    <property type="entry name" value="Endonuclease_7_sf"/>
</dbReference>
<evidence type="ECO:0000259" key="2">
    <source>
        <dbReference type="Pfam" id="PF07460"/>
    </source>
</evidence>
<dbReference type="SUPFAM" id="SSF54060">
    <property type="entry name" value="His-Me finger endonucleases"/>
    <property type="match status" value="1"/>
</dbReference>